<evidence type="ECO:0000256" key="11">
    <source>
        <dbReference type="SAM" id="MobiDB-lite"/>
    </source>
</evidence>
<evidence type="ECO:0000256" key="7">
    <source>
        <dbReference type="ARBA" id="ARBA00023034"/>
    </source>
</evidence>
<evidence type="ECO:0000256" key="4">
    <source>
        <dbReference type="ARBA" id="ARBA00022448"/>
    </source>
</evidence>
<dbReference type="GO" id="GO:0000139">
    <property type="term" value="C:Golgi membrane"/>
    <property type="evidence" value="ECO:0007669"/>
    <property type="project" value="UniProtKB-SubCell"/>
</dbReference>
<evidence type="ECO:0000256" key="2">
    <source>
        <dbReference type="ARBA" id="ARBA00006415"/>
    </source>
</evidence>
<dbReference type="GO" id="GO:0006891">
    <property type="term" value="P:intra-Golgi vesicle-mediated transport"/>
    <property type="evidence" value="ECO:0007669"/>
    <property type="project" value="InterPro"/>
</dbReference>
<dbReference type="PANTHER" id="PTHR14043:SF2">
    <property type="entry name" value="HOMEOBOX PROTEIN CUT"/>
    <property type="match status" value="1"/>
</dbReference>
<evidence type="ECO:0000259" key="12">
    <source>
        <dbReference type="Pfam" id="PF08172"/>
    </source>
</evidence>
<feature type="coiled-coil region" evidence="10">
    <location>
        <begin position="96"/>
        <end position="271"/>
    </location>
</feature>
<comment type="subcellular location">
    <subcellularLocation>
        <location evidence="1">Golgi apparatus membrane</location>
        <topology evidence="1">Single-pass type IV membrane protein</topology>
    </subcellularLocation>
</comment>
<protein>
    <recommendedName>
        <fullName evidence="3">Protein CASP</fullName>
    </recommendedName>
</protein>
<dbReference type="Pfam" id="PF25398">
    <property type="entry name" value="CUX1_N"/>
    <property type="match status" value="2"/>
</dbReference>
<feature type="coiled-coil region" evidence="10">
    <location>
        <begin position="364"/>
        <end position="416"/>
    </location>
</feature>
<dbReference type="InterPro" id="IPR057476">
    <property type="entry name" value="Cux_N"/>
</dbReference>
<evidence type="ECO:0000256" key="8">
    <source>
        <dbReference type="ARBA" id="ARBA00023054"/>
    </source>
</evidence>
<feature type="domain" description="Cux N-terminal" evidence="13">
    <location>
        <begin position="91"/>
        <end position="141"/>
    </location>
</feature>
<evidence type="ECO:0000313" key="14">
    <source>
        <dbReference type="EMBL" id="CAE0420120.1"/>
    </source>
</evidence>
<dbReference type="AlphaFoldDB" id="A0A7S3P8J2"/>
<dbReference type="PANTHER" id="PTHR14043">
    <property type="entry name" value="CCAAT DISPLACEMENT PROTEIN-RELATED"/>
    <property type="match status" value="1"/>
</dbReference>
<feature type="coiled-coil region" evidence="10">
    <location>
        <begin position="483"/>
        <end position="524"/>
    </location>
</feature>
<evidence type="ECO:0000256" key="5">
    <source>
        <dbReference type="ARBA" id="ARBA00022692"/>
    </source>
</evidence>
<keyword evidence="5" id="KW-0812">Transmembrane</keyword>
<gene>
    <name evidence="14" type="ORF">ACOF00016_LOCUS16907</name>
</gene>
<dbReference type="EMBL" id="HBIM01022844">
    <property type="protein sequence ID" value="CAE0420120.1"/>
    <property type="molecule type" value="Transcribed_RNA"/>
</dbReference>
<keyword evidence="6" id="KW-1133">Transmembrane helix</keyword>
<feature type="coiled-coil region" evidence="10">
    <location>
        <begin position="311"/>
        <end position="338"/>
    </location>
</feature>
<keyword evidence="7" id="KW-0333">Golgi apparatus</keyword>
<feature type="compositionally biased region" description="Polar residues" evidence="11">
    <location>
        <begin position="545"/>
        <end position="554"/>
    </location>
</feature>
<feature type="coiled-coil region" evidence="10">
    <location>
        <begin position="591"/>
        <end position="625"/>
    </location>
</feature>
<organism evidence="14">
    <name type="scientific">Amphora coffeiformis</name>
    <dbReference type="NCBI Taxonomy" id="265554"/>
    <lineage>
        <taxon>Eukaryota</taxon>
        <taxon>Sar</taxon>
        <taxon>Stramenopiles</taxon>
        <taxon>Ochrophyta</taxon>
        <taxon>Bacillariophyta</taxon>
        <taxon>Bacillariophyceae</taxon>
        <taxon>Bacillariophycidae</taxon>
        <taxon>Thalassiophysales</taxon>
        <taxon>Catenulaceae</taxon>
        <taxon>Amphora</taxon>
    </lineage>
</organism>
<reference evidence="14" key="1">
    <citation type="submission" date="2021-01" db="EMBL/GenBank/DDBJ databases">
        <authorList>
            <person name="Corre E."/>
            <person name="Pelletier E."/>
            <person name="Niang G."/>
            <person name="Scheremetjew M."/>
            <person name="Finn R."/>
            <person name="Kale V."/>
            <person name="Holt S."/>
            <person name="Cochrane G."/>
            <person name="Meng A."/>
            <person name="Brown T."/>
            <person name="Cohen L."/>
        </authorList>
    </citation>
    <scope>NUCLEOTIDE SEQUENCE</scope>
    <source>
        <strain evidence="14">CCMP127</strain>
    </source>
</reference>
<sequence>MADPTLVLQPQIAEWEAFNWDTTLAGMDATVQQAKEAQKQSLQARKQLTETTKQFKRSVKSVEQASSTLSSDGSPANIQATVKSIDSLSNECRITVKSYQEAIDNLTRRCKNAEGSFATIVQTLIEKTNPAVLLQQQQSQMAQLLRTVEKVNQELQSQEKTIANYKKEVQQLKTSGGGGSGMSKEEREELISLRKEVAEYEVEFRSLKNQDITIRKLEARIAELQTSGEENLKEELEKHKQELEETEGRRVAEALEREAALERKVQGLELQLKAERAGREATQTHMLQADEGVSQREAAWEAQRRIIVDDSNRLRESLQTATRERDDLRLKVAALEGNKTQAPPSGGISFGDFAAERKAYDLEVAELSETASLLRDELRAKEEMLADVNRSNGLKIDSLERENLNLQMKVQNLQADLDSAPSQALVDSMKRELRILKRLEYNADDVDADLDPEIAGDEKDLESVLVSKLRRAESELVTERTGRSGLVKEINSLKEALMAVKKEKEEADSLVARLERDLEQAIAATPPSGSHHSAPVKSEPHPLQDDQSSTTLQSVLDPESAPPPKSPASTPNPSMLRRVASEKADDDHSVATIVMAQRDRLRARCEALEAERDSFKRELQVQVQASESLKTDNTKLYEKVRYLQNYNKGPNNRRGMDRDLDLETLEQRYEASVDPFRQFSRAERQRKLNEMSPVERAVFIVAKTVLGTKEMRTALFFYVVALHLLVFFTTTHWSHSETCQSRNNEHLAILPHEQQTAHLRGNANIENQP</sequence>
<feature type="domain" description="CASP C-terminal" evidence="12">
    <location>
        <begin position="492"/>
        <end position="736"/>
    </location>
</feature>
<keyword evidence="8 10" id="KW-0175">Coiled coil</keyword>
<dbReference type="Pfam" id="PF08172">
    <property type="entry name" value="CASP_C"/>
    <property type="match status" value="1"/>
</dbReference>
<evidence type="ECO:0000259" key="13">
    <source>
        <dbReference type="Pfam" id="PF25398"/>
    </source>
</evidence>
<feature type="domain" description="Cux N-terminal" evidence="13">
    <location>
        <begin position="11"/>
        <end position="61"/>
    </location>
</feature>
<comment type="similarity">
    <text evidence="2">Belongs to the CASP family.</text>
</comment>
<proteinExistence type="inferred from homology"/>
<name>A0A7S3P8J2_9STRA</name>
<feature type="coiled-coil region" evidence="10">
    <location>
        <begin position="27"/>
        <end position="54"/>
    </location>
</feature>
<evidence type="ECO:0000256" key="6">
    <source>
        <dbReference type="ARBA" id="ARBA00022989"/>
    </source>
</evidence>
<evidence type="ECO:0000256" key="3">
    <source>
        <dbReference type="ARBA" id="ARBA00018691"/>
    </source>
</evidence>
<evidence type="ECO:0000256" key="1">
    <source>
        <dbReference type="ARBA" id="ARBA00004409"/>
    </source>
</evidence>
<keyword evidence="9" id="KW-0472">Membrane</keyword>
<keyword evidence="4" id="KW-0813">Transport</keyword>
<accession>A0A7S3P8J2</accession>
<evidence type="ECO:0000256" key="10">
    <source>
        <dbReference type="SAM" id="Coils"/>
    </source>
</evidence>
<evidence type="ECO:0000256" key="9">
    <source>
        <dbReference type="ARBA" id="ARBA00023136"/>
    </source>
</evidence>
<dbReference type="InterPro" id="IPR012955">
    <property type="entry name" value="CASP_C"/>
</dbReference>
<feature type="region of interest" description="Disordered" evidence="11">
    <location>
        <begin position="524"/>
        <end position="574"/>
    </location>
</feature>